<dbReference type="PANTHER" id="PTHR33830">
    <property type="entry name" value="DEFENSIN-LIKE PROTEIN 184-RELATED"/>
    <property type="match status" value="1"/>
</dbReference>
<comment type="subcellular location">
    <subcellularLocation>
        <location evidence="1">Secreted</location>
    </subcellularLocation>
</comment>
<evidence type="ECO:0000256" key="1">
    <source>
        <dbReference type="ARBA" id="ARBA00004613"/>
    </source>
</evidence>
<keyword evidence="5" id="KW-0295">Fungicide</keyword>
<name>A0A8T1ZLH9_9BRAS</name>
<gene>
    <name evidence="10" type="ORF">ISN45_Aa05g011410</name>
</gene>
<proteinExistence type="inferred from homology"/>
<feature type="chain" id="PRO_5035727213" evidence="9">
    <location>
        <begin position="26"/>
        <end position="75"/>
    </location>
</feature>
<dbReference type="GO" id="GO:0005576">
    <property type="term" value="C:extracellular region"/>
    <property type="evidence" value="ECO:0007669"/>
    <property type="project" value="UniProtKB-SubCell"/>
</dbReference>
<evidence type="ECO:0000256" key="8">
    <source>
        <dbReference type="ARBA" id="ARBA00023157"/>
    </source>
</evidence>
<keyword evidence="3" id="KW-0964">Secreted</keyword>
<protein>
    <submittedName>
        <fullName evidence="10">S locus-related glycoprotein 1 binding pollen coat protein</fullName>
    </submittedName>
</protein>
<dbReference type="EMBL" id="JAEFBK010000010">
    <property type="protein sequence ID" value="KAG7559548.1"/>
    <property type="molecule type" value="Genomic_DNA"/>
</dbReference>
<evidence type="ECO:0000256" key="7">
    <source>
        <dbReference type="ARBA" id="ARBA00022821"/>
    </source>
</evidence>
<evidence type="ECO:0000256" key="2">
    <source>
        <dbReference type="ARBA" id="ARBA00006722"/>
    </source>
</evidence>
<dbReference type="AlphaFoldDB" id="A0A8T1ZLH9"/>
<dbReference type="PANTHER" id="PTHR33830:SF10">
    <property type="entry name" value="DEFENSIN-LIKE PROTEIN 122-RELATED"/>
    <property type="match status" value="1"/>
</dbReference>
<organism evidence="10 11">
    <name type="scientific">Arabidopsis thaliana x Arabidopsis arenosa</name>
    <dbReference type="NCBI Taxonomy" id="1240361"/>
    <lineage>
        <taxon>Eukaryota</taxon>
        <taxon>Viridiplantae</taxon>
        <taxon>Streptophyta</taxon>
        <taxon>Embryophyta</taxon>
        <taxon>Tracheophyta</taxon>
        <taxon>Spermatophyta</taxon>
        <taxon>Magnoliopsida</taxon>
        <taxon>eudicotyledons</taxon>
        <taxon>Gunneridae</taxon>
        <taxon>Pentapetalae</taxon>
        <taxon>rosids</taxon>
        <taxon>malvids</taxon>
        <taxon>Brassicales</taxon>
        <taxon>Brassicaceae</taxon>
        <taxon>Camelineae</taxon>
        <taxon>Arabidopsis</taxon>
    </lineage>
</organism>
<sequence>MSKTTIIAIFMVVLVLGLVTKETQGQEFCHDYMLGAEPCEENKCVIICSWKHKGGKGACMPLPSKQCLCRFSCTV</sequence>
<evidence type="ECO:0000256" key="4">
    <source>
        <dbReference type="ARBA" id="ARBA00022529"/>
    </source>
</evidence>
<dbReference type="GO" id="GO:0031640">
    <property type="term" value="P:killing of cells of another organism"/>
    <property type="evidence" value="ECO:0007669"/>
    <property type="project" value="UniProtKB-KW"/>
</dbReference>
<evidence type="ECO:0000256" key="9">
    <source>
        <dbReference type="SAM" id="SignalP"/>
    </source>
</evidence>
<accession>A0A8T1ZLH9</accession>
<comment type="caution">
    <text evidence="10">The sequence shown here is derived from an EMBL/GenBank/DDBJ whole genome shotgun (WGS) entry which is preliminary data.</text>
</comment>
<dbReference type="Proteomes" id="UP000694240">
    <property type="component" value="Chromosome 10"/>
</dbReference>
<evidence type="ECO:0000256" key="6">
    <source>
        <dbReference type="ARBA" id="ARBA00022729"/>
    </source>
</evidence>
<keyword evidence="8" id="KW-1015">Disulfide bond</keyword>
<keyword evidence="6 9" id="KW-0732">Signal</keyword>
<keyword evidence="11" id="KW-1185">Reference proteome</keyword>
<keyword evidence="4" id="KW-0929">Antimicrobial</keyword>
<dbReference type="Pfam" id="PF07333">
    <property type="entry name" value="SLR1-BP"/>
    <property type="match status" value="1"/>
</dbReference>
<keyword evidence="10" id="KW-0167">Capsid protein</keyword>
<evidence type="ECO:0000256" key="3">
    <source>
        <dbReference type="ARBA" id="ARBA00022525"/>
    </source>
</evidence>
<evidence type="ECO:0000256" key="5">
    <source>
        <dbReference type="ARBA" id="ARBA00022577"/>
    </source>
</evidence>
<reference evidence="10 11" key="1">
    <citation type="submission" date="2020-12" db="EMBL/GenBank/DDBJ databases">
        <title>Concerted genomic and epigenomic changes stabilize Arabidopsis allopolyploids.</title>
        <authorList>
            <person name="Chen Z."/>
        </authorList>
    </citation>
    <scope>NUCLEOTIDE SEQUENCE [LARGE SCALE GENOMIC DNA]</scope>
    <source>
        <strain evidence="10">Allo738</strain>
        <tissue evidence="10">Leaf</tissue>
    </source>
</reference>
<feature type="signal peptide" evidence="9">
    <location>
        <begin position="1"/>
        <end position="25"/>
    </location>
</feature>
<evidence type="ECO:0000313" key="11">
    <source>
        <dbReference type="Proteomes" id="UP000694240"/>
    </source>
</evidence>
<comment type="similarity">
    <text evidence="2">Belongs to the DEFL family.</text>
</comment>
<keyword evidence="10" id="KW-0946">Virion</keyword>
<evidence type="ECO:0000313" key="10">
    <source>
        <dbReference type="EMBL" id="KAG7559548.1"/>
    </source>
</evidence>
<dbReference type="InterPro" id="IPR010851">
    <property type="entry name" value="DEFL"/>
</dbReference>
<dbReference type="GO" id="GO:0050832">
    <property type="term" value="P:defense response to fungus"/>
    <property type="evidence" value="ECO:0007669"/>
    <property type="project" value="UniProtKB-KW"/>
</dbReference>
<keyword evidence="7" id="KW-0611">Plant defense</keyword>